<dbReference type="PANTHER" id="PTHR24221:SF248">
    <property type="entry name" value="ABC TRANSPORTER TRANSMEMBRANE REGION"/>
    <property type="match status" value="1"/>
</dbReference>
<dbReference type="CDD" id="cd03245">
    <property type="entry name" value="ABCC_bacteriocin_exporters"/>
    <property type="match status" value="1"/>
</dbReference>
<keyword evidence="14" id="KW-1185">Reference proteome</keyword>
<feature type="transmembrane region" description="Helical" evidence="9">
    <location>
        <begin position="174"/>
        <end position="196"/>
    </location>
</feature>
<dbReference type="GO" id="GO:0005524">
    <property type="term" value="F:ATP binding"/>
    <property type="evidence" value="ECO:0007669"/>
    <property type="project" value="UniProtKB-KW"/>
</dbReference>
<sequence length="722" mass="79472">MDQTTPQQPPHWTLEGHDPRSEDPLLGTLLFLAHHWHLPATVQSLTANLPLTEAGLTPELFLRAAEQAGLKAHIRKQPLHALHTEHLPAVLLLHGRMAVVLLGWDEDEAHLLLPESGRETRLDRQALDERYEGHAILVSPMFKHDARTSFIGNPTTGHWFWSALFRYWPIYSEVAVASLLINLFTVASSLFVMNVYDRVVPNKAMETLWVLALGVAIVYCFDFLLRTLRAHFLDTAGKRVDIVLASNIYRHVSGMQLSYQPQSTGAMARNLQEFEPLRDFFTSATLTAIIDLPFTLIFVVLVAQLGGLNVAMVPLVCMPVVILVGLLLQAPLNRVMNRALKESAQKNAMLVETLGRLETIKLNNAEGHLAGKWENCIIETAKTAQQSRFLSTLGVNFAMLVQQFSSVAVVVVGVYAINAGEITMGALIACTILTGRALAPLSQVAGLMVRIQQTMISLRTLNQIMNTPQERPEGRTFLSRPRLSGKIQLKDLSFQYPNAKTAALQKLNLLIEPGEKVGFIGRVGSGKSTLLKLLQGLYPPTEGLVLVDDMDARQIDPADLRRNMGCVTQDAGLLYGTIRENITLGAPFADDSTLRRAVEQGGVAAFTDRHPDGLDLVIGEQGQGLSGGQRQCVSIARALIHNPPILLLDEPTSAMDSGSEERFKKVIEDTLPGKTLLLVTHRASLLSLVDRVVIIEDGQILADGPKEAILWQLKEGKFRVKS</sequence>
<dbReference type="AlphaFoldDB" id="A0L530"/>
<dbReference type="PANTHER" id="PTHR24221">
    <property type="entry name" value="ATP-BINDING CASSETTE SUB-FAMILY B"/>
    <property type="match status" value="1"/>
</dbReference>
<dbReference type="Gene3D" id="3.90.70.10">
    <property type="entry name" value="Cysteine proteinases"/>
    <property type="match status" value="1"/>
</dbReference>
<dbReference type="Proteomes" id="UP000002586">
    <property type="component" value="Chromosome"/>
</dbReference>
<dbReference type="Pfam" id="PF00664">
    <property type="entry name" value="ABC_membrane"/>
    <property type="match status" value="1"/>
</dbReference>
<dbReference type="GO" id="GO:0034040">
    <property type="term" value="F:ATPase-coupled lipid transmembrane transporter activity"/>
    <property type="evidence" value="ECO:0007669"/>
    <property type="project" value="TreeGrafter"/>
</dbReference>
<dbReference type="CDD" id="cd02421">
    <property type="entry name" value="Peptidase_C39_likeD"/>
    <property type="match status" value="1"/>
</dbReference>
<evidence type="ECO:0000256" key="3">
    <source>
        <dbReference type="ARBA" id="ARBA00022475"/>
    </source>
</evidence>
<dbReference type="SUPFAM" id="SSF90123">
    <property type="entry name" value="ABC transporter transmembrane region"/>
    <property type="match status" value="1"/>
</dbReference>
<dbReference type="InterPro" id="IPR039421">
    <property type="entry name" value="Type_1_exporter"/>
</dbReference>
<feature type="domain" description="ABC transporter" evidence="10">
    <location>
        <begin position="487"/>
        <end position="722"/>
    </location>
</feature>
<evidence type="ECO:0000256" key="7">
    <source>
        <dbReference type="ARBA" id="ARBA00022989"/>
    </source>
</evidence>
<evidence type="ECO:0000256" key="2">
    <source>
        <dbReference type="ARBA" id="ARBA00022448"/>
    </source>
</evidence>
<dbReference type="InterPro" id="IPR036640">
    <property type="entry name" value="ABC1_TM_sf"/>
</dbReference>
<feature type="transmembrane region" description="Helical" evidence="9">
    <location>
        <begin position="280"/>
        <end position="302"/>
    </location>
</feature>
<feature type="transmembrane region" description="Helical" evidence="9">
    <location>
        <begin position="208"/>
        <end position="225"/>
    </location>
</feature>
<dbReference type="FunFam" id="3.40.50.300:FF:000299">
    <property type="entry name" value="ABC transporter ATP-binding protein/permease"/>
    <property type="match status" value="1"/>
</dbReference>
<dbReference type="RefSeq" id="WP_011712240.1">
    <property type="nucleotide sequence ID" value="NC_008576.1"/>
</dbReference>
<accession>A0L530</accession>
<protein>
    <submittedName>
        <fullName evidence="13">ABC transporter related protein</fullName>
    </submittedName>
</protein>
<dbReference type="NCBIfam" id="TIGR03375">
    <property type="entry name" value="type_I_sec_LssB"/>
    <property type="match status" value="1"/>
</dbReference>
<dbReference type="PROSITE" id="PS50929">
    <property type="entry name" value="ABC_TM1F"/>
    <property type="match status" value="1"/>
</dbReference>
<dbReference type="GO" id="GO:0008233">
    <property type="term" value="F:peptidase activity"/>
    <property type="evidence" value="ECO:0007669"/>
    <property type="project" value="InterPro"/>
</dbReference>
<keyword evidence="8 9" id="KW-0472">Membrane</keyword>
<feature type="domain" description="Peptidase C39" evidence="12">
    <location>
        <begin position="18"/>
        <end position="138"/>
    </location>
</feature>
<evidence type="ECO:0000256" key="6">
    <source>
        <dbReference type="ARBA" id="ARBA00022840"/>
    </source>
</evidence>
<evidence type="ECO:0000259" key="11">
    <source>
        <dbReference type="PROSITE" id="PS50929"/>
    </source>
</evidence>
<dbReference type="SMART" id="SM00382">
    <property type="entry name" value="AAA"/>
    <property type="match status" value="1"/>
</dbReference>
<gene>
    <name evidence="13" type="ordered locus">Mmc1_0548</name>
</gene>
<dbReference type="Gene3D" id="3.40.50.300">
    <property type="entry name" value="P-loop containing nucleotide triphosphate hydrolases"/>
    <property type="match status" value="1"/>
</dbReference>
<keyword evidence="3" id="KW-1003">Cell membrane</keyword>
<keyword evidence="6" id="KW-0067">ATP-binding</keyword>
<dbReference type="Pfam" id="PF03412">
    <property type="entry name" value="Peptidase_C39"/>
    <property type="match status" value="1"/>
</dbReference>
<evidence type="ECO:0000256" key="8">
    <source>
        <dbReference type="ARBA" id="ARBA00023136"/>
    </source>
</evidence>
<dbReference type="SUPFAM" id="SSF52540">
    <property type="entry name" value="P-loop containing nucleoside triphosphate hydrolases"/>
    <property type="match status" value="1"/>
</dbReference>
<reference evidence="13 14" key="2">
    <citation type="journal article" date="2012" name="Int. J. Syst. Evol. Microbiol.">
        <title>Magnetococcus marinus gen. nov., sp. nov., a marine, magnetotactic bacterium that represents a novel lineage (Magnetococcaceae fam. nov.; Magnetococcales ord. nov.) at the base of the Alphaproteobacteria.</title>
        <authorList>
            <person name="Bazylinski D.A."/>
            <person name="Williams T.J."/>
            <person name="Lefevre C.T."/>
            <person name="Berg R.J."/>
            <person name="Zhang C.L."/>
            <person name="Bowser S.S."/>
            <person name="Dean A.J."/>
            <person name="Beveridge T.J."/>
        </authorList>
    </citation>
    <scope>NUCLEOTIDE SEQUENCE [LARGE SCALE GENOMIC DNA]</scope>
    <source>
        <strain evidence="14">ATCC BAA-1437 / JCM 17883 / MC-1</strain>
    </source>
</reference>
<keyword evidence="5" id="KW-0547">Nucleotide-binding</keyword>
<evidence type="ECO:0000259" key="10">
    <source>
        <dbReference type="PROSITE" id="PS50893"/>
    </source>
</evidence>
<dbReference type="InterPro" id="IPR027417">
    <property type="entry name" value="P-loop_NTPase"/>
</dbReference>
<reference evidence="14" key="1">
    <citation type="journal article" date="2009" name="Appl. Environ. Microbiol.">
        <title>Complete genome sequence of the chemolithoautotrophic marine magnetotactic coccus strain MC-1.</title>
        <authorList>
            <person name="Schubbe S."/>
            <person name="Williams T.J."/>
            <person name="Xie G."/>
            <person name="Kiss H.E."/>
            <person name="Brettin T.S."/>
            <person name="Martinez D."/>
            <person name="Ross C.A."/>
            <person name="Schuler D."/>
            <person name="Cox B.L."/>
            <person name="Nealson K.H."/>
            <person name="Bazylinski D.A."/>
        </authorList>
    </citation>
    <scope>NUCLEOTIDE SEQUENCE [LARGE SCALE GENOMIC DNA]</scope>
    <source>
        <strain evidence="14">ATCC BAA-1437 / JCM 17883 / MC-1</strain>
    </source>
</reference>
<evidence type="ECO:0000256" key="9">
    <source>
        <dbReference type="SAM" id="Phobius"/>
    </source>
</evidence>
<dbReference type="PROSITE" id="PS50990">
    <property type="entry name" value="PEPTIDASE_C39"/>
    <property type="match status" value="1"/>
</dbReference>
<dbReference type="Pfam" id="PF00005">
    <property type="entry name" value="ABC_tran"/>
    <property type="match status" value="1"/>
</dbReference>
<dbReference type="OrthoDB" id="5288404at2"/>
<dbReference type="CDD" id="cd18587">
    <property type="entry name" value="ABC_6TM_LapB_like"/>
    <property type="match status" value="1"/>
</dbReference>
<dbReference type="GO" id="GO:0006508">
    <property type="term" value="P:proteolysis"/>
    <property type="evidence" value="ECO:0007669"/>
    <property type="project" value="InterPro"/>
</dbReference>
<name>A0L530_MAGMM</name>
<evidence type="ECO:0000259" key="12">
    <source>
        <dbReference type="PROSITE" id="PS50990"/>
    </source>
</evidence>
<dbReference type="HOGENOM" id="CLU_000604_95_6_5"/>
<evidence type="ECO:0000256" key="5">
    <source>
        <dbReference type="ARBA" id="ARBA00022741"/>
    </source>
</evidence>
<dbReference type="InterPro" id="IPR005074">
    <property type="entry name" value="Peptidase_C39"/>
</dbReference>
<feature type="transmembrane region" description="Helical" evidence="9">
    <location>
        <begin position="308"/>
        <end position="328"/>
    </location>
</feature>
<dbReference type="eggNOG" id="COG2274">
    <property type="taxonomic scope" value="Bacteria"/>
</dbReference>
<dbReference type="GO" id="GO:0005886">
    <property type="term" value="C:plasma membrane"/>
    <property type="evidence" value="ECO:0007669"/>
    <property type="project" value="UniProtKB-SubCell"/>
</dbReference>
<dbReference type="PROSITE" id="PS50893">
    <property type="entry name" value="ABC_TRANSPORTER_2"/>
    <property type="match status" value="1"/>
</dbReference>
<dbReference type="STRING" id="156889.Mmc1_0548"/>
<keyword evidence="7 9" id="KW-1133">Transmembrane helix</keyword>
<dbReference type="EMBL" id="CP000471">
    <property type="protein sequence ID" value="ABK43073.1"/>
    <property type="molecule type" value="Genomic_DNA"/>
</dbReference>
<dbReference type="GO" id="GO:0140359">
    <property type="term" value="F:ABC-type transporter activity"/>
    <property type="evidence" value="ECO:0007669"/>
    <property type="project" value="InterPro"/>
</dbReference>
<dbReference type="InterPro" id="IPR017871">
    <property type="entry name" value="ABC_transporter-like_CS"/>
</dbReference>
<evidence type="ECO:0000313" key="14">
    <source>
        <dbReference type="Proteomes" id="UP000002586"/>
    </source>
</evidence>
<evidence type="ECO:0000256" key="1">
    <source>
        <dbReference type="ARBA" id="ARBA00004651"/>
    </source>
</evidence>
<dbReference type="InterPro" id="IPR017750">
    <property type="entry name" value="ATPase_T1SS"/>
</dbReference>
<evidence type="ECO:0000313" key="13">
    <source>
        <dbReference type="EMBL" id="ABK43073.1"/>
    </source>
</evidence>
<dbReference type="PROSITE" id="PS00211">
    <property type="entry name" value="ABC_TRANSPORTER_1"/>
    <property type="match status" value="1"/>
</dbReference>
<keyword evidence="2" id="KW-0813">Transport</keyword>
<comment type="subcellular location">
    <subcellularLocation>
        <location evidence="1">Cell membrane</location>
        <topology evidence="1">Multi-pass membrane protein</topology>
    </subcellularLocation>
</comment>
<evidence type="ECO:0000256" key="4">
    <source>
        <dbReference type="ARBA" id="ARBA00022692"/>
    </source>
</evidence>
<proteinExistence type="predicted"/>
<dbReference type="KEGG" id="mgm:Mmc1_0548"/>
<dbReference type="Gene3D" id="1.20.1560.10">
    <property type="entry name" value="ABC transporter type 1, transmembrane domain"/>
    <property type="match status" value="1"/>
</dbReference>
<dbReference type="GO" id="GO:0016887">
    <property type="term" value="F:ATP hydrolysis activity"/>
    <property type="evidence" value="ECO:0007669"/>
    <property type="project" value="InterPro"/>
</dbReference>
<dbReference type="InterPro" id="IPR003439">
    <property type="entry name" value="ABC_transporter-like_ATP-bd"/>
</dbReference>
<organism evidence="13 14">
    <name type="scientific">Magnetococcus marinus (strain ATCC BAA-1437 / JCM 17883 / MC-1)</name>
    <dbReference type="NCBI Taxonomy" id="156889"/>
    <lineage>
        <taxon>Bacteria</taxon>
        <taxon>Pseudomonadati</taxon>
        <taxon>Pseudomonadota</taxon>
        <taxon>Magnetococcia</taxon>
        <taxon>Magnetococcales</taxon>
        <taxon>Magnetococcaceae</taxon>
        <taxon>Magnetococcus</taxon>
    </lineage>
</organism>
<dbReference type="InterPro" id="IPR011527">
    <property type="entry name" value="ABC1_TM_dom"/>
</dbReference>
<feature type="domain" description="ABC transmembrane type-1" evidence="11">
    <location>
        <begin position="174"/>
        <end position="453"/>
    </location>
</feature>
<keyword evidence="4 9" id="KW-0812">Transmembrane</keyword>
<dbReference type="InterPro" id="IPR003593">
    <property type="entry name" value="AAA+_ATPase"/>
</dbReference>